<dbReference type="InterPro" id="IPR009057">
    <property type="entry name" value="Homeodomain-like_sf"/>
</dbReference>
<evidence type="ECO:0000256" key="2">
    <source>
        <dbReference type="ARBA" id="ARBA00023125"/>
    </source>
</evidence>
<feature type="domain" description="HTH araC/xylS-type" evidence="5">
    <location>
        <begin position="620"/>
        <end position="719"/>
    </location>
</feature>
<dbReference type="InterPro" id="IPR018062">
    <property type="entry name" value="HTH_AraC-typ_CS"/>
</dbReference>
<keyword evidence="4" id="KW-1133">Transmembrane helix</keyword>
<dbReference type="Pfam" id="PF12833">
    <property type="entry name" value="HTH_18"/>
    <property type="match status" value="1"/>
</dbReference>
<gene>
    <name evidence="6" type="ORF">DS742_26900</name>
</gene>
<accession>A0A3E2N498</accession>
<feature type="transmembrane region" description="Helical" evidence="4">
    <location>
        <begin position="265"/>
        <end position="287"/>
    </location>
</feature>
<dbReference type="PANTHER" id="PTHR43280">
    <property type="entry name" value="ARAC-FAMILY TRANSCRIPTIONAL REGULATOR"/>
    <property type="match status" value="1"/>
</dbReference>
<dbReference type="SMART" id="SM00342">
    <property type="entry name" value="HTH_ARAC"/>
    <property type="match status" value="1"/>
</dbReference>
<name>A0A3E2N498_9FIRM</name>
<dbReference type="Proteomes" id="UP000260680">
    <property type="component" value="Unassembled WGS sequence"/>
</dbReference>
<dbReference type="RefSeq" id="WP_117419989.1">
    <property type="nucleotide sequence ID" value="NZ_QOHO01000114.1"/>
</dbReference>
<organism evidence="6 7">
    <name type="scientific">Lacrimispora amygdalina</name>
    <dbReference type="NCBI Taxonomy" id="253257"/>
    <lineage>
        <taxon>Bacteria</taxon>
        <taxon>Bacillati</taxon>
        <taxon>Bacillota</taxon>
        <taxon>Clostridia</taxon>
        <taxon>Lachnospirales</taxon>
        <taxon>Lachnospiraceae</taxon>
        <taxon>Lacrimispora</taxon>
    </lineage>
</organism>
<dbReference type="OrthoDB" id="1877256at2"/>
<dbReference type="PROSITE" id="PS00041">
    <property type="entry name" value="HTH_ARAC_FAMILY_1"/>
    <property type="match status" value="1"/>
</dbReference>
<dbReference type="PROSITE" id="PS01124">
    <property type="entry name" value="HTH_ARAC_FAMILY_2"/>
    <property type="match status" value="1"/>
</dbReference>
<evidence type="ECO:0000256" key="4">
    <source>
        <dbReference type="SAM" id="Phobius"/>
    </source>
</evidence>
<dbReference type="AlphaFoldDB" id="A0A3E2N498"/>
<dbReference type="GO" id="GO:0003700">
    <property type="term" value="F:DNA-binding transcription factor activity"/>
    <property type="evidence" value="ECO:0007669"/>
    <property type="project" value="InterPro"/>
</dbReference>
<evidence type="ECO:0000313" key="7">
    <source>
        <dbReference type="Proteomes" id="UP000260680"/>
    </source>
</evidence>
<keyword evidence="4" id="KW-0472">Membrane</keyword>
<evidence type="ECO:0000256" key="3">
    <source>
        <dbReference type="ARBA" id="ARBA00023163"/>
    </source>
</evidence>
<dbReference type="PANTHER" id="PTHR43280:SF2">
    <property type="entry name" value="HTH-TYPE TRANSCRIPTIONAL REGULATOR EXSA"/>
    <property type="match status" value="1"/>
</dbReference>
<sequence length="727" mass="83687">MNAMEARKSRFFKNMFLSYCLIIILSFLIYSVTVVFEAVKVKENQAVKYYETKAQAFANGMDQQIYSAQNIITNLNNSSLINKLYMTVQMQNPVDSYLLYQVLNDIRSQKTAGDDFNISDVVLMLNNYNKIYTSDEVIHLSDKVDLSVWSADRLAITDLNTCLNMNNSQLTFFKKYLIYSGVYQYGSGSERGIICVLFDNQKIEGMLKSALGEARGYAVYYNGKPVIKAGIEDGRIFKQTSQVSNLISYEIIADKDKFGFELSDMGSFALLFGFFICLGYLILAYFFTNKYSSPFEKIRTIVGKEKREGKNEVEKIVSGVVDLLGERNGYMQQVHNMSPYASQGILHSLILGSDGESGNKEFLTDFIQLKRVFFLTAMVDLYYGERWKKEEAKKAVKAISLLAEQESDPELKILCYEKDSLHVYLIFNSNNGERLEDRLYEFFDKMKKTLDLTCVVTVGADEVKEELEEISVSCDNAMLALEKILWEGRGCIYFHDPQSDCSMNYYFPKDGMKQLTKGMKDRDRESISSFFEEIEKKNQMEFDNSVYAGKLLLSELYVTVIKAMQTVWEQCGIPLRRVDICPPYRTMGEVISYYSGLVEELFVEMDRSEELREEYFQNDMELIEYINKNDKNPDLSLTQIADHFSVSSKYVTALVKKRFGMTYLKYVQERRISHATDLLKNSSLPLEKIAEECGYTNMLTFRRNFKAIMACNPSDFRGEKTAEEESL</sequence>
<feature type="transmembrane region" description="Helical" evidence="4">
    <location>
        <begin position="16"/>
        <end position="39"/>
    </location>
</feature>
<keyword evidence="2" id="KW-0238">DNA-binding</keyword>
<keyword evidence="4" id="KW-0812">Transmembrane</keyword>
<keyword evidence="3" id="KW-0804">Transcription</keyword>
<dbReference type="InterPro" id="IPR018060">
    <property type="entry name" value="HTH_AraC"/>
</dbReference>
<evidence type="ECO:0000259" key="5">
    <source>
        <dbReference type="PROSITE" id="PS01124"/>
    </source>
</evidence>
<dbReference type="GO" id="GO:0043565">
    <property type="term" value="F:sequence-specific DNA binding"/>
    <property type="evidence" value="ECO:0007669"/>
    <property type="project" value="InterPro"/>
</dbReference>
<reference evidence="6 7" key="1">
    <citation type="submission" date="2018-07" db="EMBL/GenBank/DDBJ databases">
        <title>New species, Clostridium PI-S10-A1B.</title>
        <authorList>
            <person name="Krishna G."/>
            <person name="Summeta K."/>
            <person name="Shikha S."/>
            <person name="Prabhu P.B."/>
            <person name="Suresh K."/>
        </authorList>
    </citation>
    <scope>NUCLEOTIDE SEQUENCE [LARGE SCALE GENOMIC DNA]</scope>
    <source>
        <strain evidence="6 7">PI-S10-A1B</strain>
    </source>
</reference>
<evidence type="ECO:0000313" key="6">
    <source>
        <dbReference type="EMBL" id="RFZ75820.1"/>
    </source>
</evidence>
<keyword evidence="1" id="KW-0805">Transcription regulation</keyword>
<comment type="caution">
    <text evidence="6">The sequence shown here is derived from an EMBL/GenBank/DDBJ whole genome shotgun (WGS) entry which is preliminary data.</text>
</comment>
<protein>
    <submittedName>
        <fullName evidence="6">AraC family transcriptional regulator</fullName>
    </submittedName>
</protein>
<dbReference type="Gene3D" id="1.10.10.60">
    <property type="entry name" value="Homeodomain-like"/>
    <property type="match status" value="2"/>
</dbReference>
<dbReference type="SUPFAM" id="SSF46689">
    <property type="entry name" value="Homeodomain-like"/>
    <property type="match status" value="1"/>
</dbReference>
<evidence type="ECO:0000256" key="1">
    <source>
        <dbReference type="ARBA" id="ARBA00023015"/>
    </source>
</evidence>
<dbReference type="EMBL" id="QOHO01000114">
    <property type="protein sequence ID" value="RFZ75820.1"/>
    <property type="molecule type" value="Genomic_DNA"/>
</dbReference>
<proteinExistence type="predicted"/>